<evidence type="ECO:0000256" key="1">
    <source>
        <dbReference type="ARBA" id="ARBA00005889"/>
    </source>
</evidence>
<accession>A0A8X8CM58</accession>
<dbReference type="PANTHER" id="PTHR31669:SF149">
    <property type="entry name" value="PROTEIN FAR1-RELATED SEQUENCE 12-RELATED"/>
    <property type="match status" value="1"/>
</dbReference>
<sequence length="887" mass="101717">MIVKSNWSYCNCSSSSDPYSEEYGNAMIVRAHPLGMARANNNVNVEGARGPGLEPCIGLEFDSADDAREFYSVYATRVGFRTRTGQLYRSRTDGSVASRRFVCSKEGFQLNSRTGCPAFIRVQRRDSGKWVVDQIHKDHNHELGDVEESRPPILPQRTPTGRKSSAKVSSKSKLKFLAEVDDGQPCFSRSISFKRIKTGGDGGQAKAEPYAGLVFSSVDEAFHFYLRYADEAGFKTRIGQLFRSKNDGSITSRRFVCSKEGFQHPSRVGCGAFMRIKRQDSGTWMVDRLQKDHNHDLEPQTRTHTKSSTASKKFIDEVNGGLDTLDLSEINNGVRSNISQGNNIGSEWYHLLLDYFQSKQAKDTGFFYSVQVDNGVCMSVFWADGRSRFASSQFGDAIVVDTSYRKTNYLVPFATFVGVNHHKQPVLLGCALIANESKESFIWLFQTWLRATSGCRPKSIIADQDMAIQQAIAHVFPGTRHRFSMWQIRAKERENLRSMSNEFKYEYEKCTYDSQTNADFNTMWNALVNKYGLKENVWLKEMYEKRESWVPLYLRGTFFAGIPLNESIESLFGIFLNAETPLVEFIARYEQGLEQRREEERKEDFNCSNLQAFLQTKEPIEEQCRRLYTLTVFQIFQKELLQCYNYLGIKIYEEGTISRYSVRRCGNDSEKHMVTFSASNLNVSCSCQMFEFEGVLCRHVLRVFILLNMREIPTHYLLHRWTRNAEHGLVCDVDSGVSCQELKSLMVWSLRETACKYIESGTASIEKYRLACEIMRDGAKKFCRQRSSAENFHVILFPLKYSFEPANFVEQTYLLVQWMPLFCCSNSTKDMCTLMNCGSENREHQDLRRHLNGKRDFTGISHCICSVPVALCVATFLHRLSKNIILY</sequence>
<dbReference type="InterPro" id="IPR031052">
    <property type="entry name" value="FHY3/FAR1"/>
</dbReference>
<dbReference type="Pfam" id="PF04434">
    <property type="entry name" value="SWIM"/>
    <property type="match status" value="1"/>
</dbReference>
<dbReference type="PROSITE" id="PS50966">
    <property type="entry name" value="ZF_SWIM"/>
    <property type="match status" value="1"/>
</dbReference>
<evidence type="ECO:0000256" key="4">
    <source>
        <dbReference type="ARBA" id="ARBA00022833"/>
    </source>
</evidence>
<evidence type="ECO:0000256" key="7">
    <source>
        <dbReference type="SAM" id="MobiDB-lite"/>
    </source>
</evidence>
<dbReference type="InterPro" id="IPR018289">
    <property type="entry name" value="MULE_transposase_dom"/>
</dbReference>
<dbReference type="Proteomes" id="UP000886885">
    <property type="component" value="Chromosome 10A"/>
</dbReference>
<dbReference type="AlphaFoldDB" id="A0A8X8CM58"/>
<comment type="subcellular location">
    <subcellularLocation>
        <location evidence="6">Nucleus</location>
    </subcellularLocation>
</comment>
<dbReference type="InterPro" id="IPR004330">
    <property type="entry name" value="FAR1_DNA_bnd_dom"/>
</dbReference>
<evidence type="ECO:0000259" key="8">
    <source>
        <dbReference type="PROSITE" id="PS50966"/>
    </source>
</evidence>
<feature type="domain" description="SWIM-type" evidence="8">
    <location>
        <begin position="672"/>
        <end position="708"/>
    </location>
</feature>
<dbReference type="GO" id="GO:0005634">
    <property type="term" value="C:nucleus"/>
    <property type="evidence" value="ECO:0007669"/>
    <property type="project" value="UniProtKB-SubCell"/>
</dbReference>
<evidence type="ECO:0000256" key="3">
    <source>
        <dbReference type="ARBA" id="ARBA00022771"/>
    </source>
</evidence>
<proteinExistence type="inferred from homology"/>
<dbReference type="SMART" id="SM00575">
    <property type="entry name" value="ZnF_PMZ"/>
    <property type="match status" value="1"/>
</dbReference>
<keyword evidence="4 6" id="KW-0862">Zinc</keyword>
<evidence type="ECO:0000313" key="10">
    <source>
        <dbReference type="Proteomes" id="UP000886885"/>
    </source>
</evidence>
<dbReference type="Pfam" id="PF03101">
    <property type="entry name" value="FAR1"/>
    <property type="match status" value="2"/>
</dbReference>
<keyword evidence="2 6" id="KW-0479">Metal-binding</keyword>
<evidence type="ECO:0000256" key="5">
    <source>
        <dbReference type="PROSITE-ProRule" id="PRU00325"/>
    </source>
</evidence>
<protein>
    <recommendedName>
        <fullName evidence="6">Protein FAR1-RELATED SEQUENCE</fullName>
    </recommendedName>
</protein>
<dbReference type="GO" id="GO:0006355">
    <property type="term" value="P:regulation of DNA-templated transcription"/>
    <property type="evidence" value="ECO:0007669"/>
    <property type="project" value="UniProtKB-UniRule"/>
</dbReference>
<dbReference type="InterPro" id="IPR006564">
    <property type="entry name" value="Znf_PMZ"/>
</dbReference>
<comment type="caution">
    <text evidence="9">The sequence shown here is derived from an EMBL/GenBank/DDBJ whole genome shotgun (WGS) entry which is preliminary data.</text>
</comment>
<organism evidence="9 10">
    <name type="scientific">Populus tomentosa</name>
    <name type="common">Chinese white poplar</name>
    <dbReference type="NCBI Taxonomy" id="118781"/>
    <lineage>
        <taxon>Eukaryota</taxon>
        <taxon>Viridiplantae</taxon>
        <taxon>Streptophyta</taxon>
        <taxon>Embryophyta</taxon>
        <taxon>Tracheophyta</taxon>
        <taxon>Spermatophyta</taxon>
        <taxon>Magnoliopsida</taxon>
        <taxon>eudicotyledons</taxon>
        <taxon>Gunneridae</taxon>
        <taxon>Pentapetalae</taxon>
        <taxon>rosids</taxon>
        <taxon>fabids</taxon>
        <taxon>Malpighiales</taxon>
        <taxon>Salicaceae</taxon>
        <taxon>Saliceae</taxon>
        <taxon>Populus</taxon>
    </lineage>
</organism>
<keyword evidence="10" id="KW-1185">Reference proteome</keyword>
<keyword evidence="3 5" id="KW-0863">Zinc-finger</keyword>
<evidence type="ECO:0000256" key="2">
    <source>
        <dbReference type="ARBA" id="ARBA00022723"/>
    </source>
</evidence>
<keyword evidence="6" id="KW-0539">Nucleus</keyword>
<name>A0A8X8CM58_POPTO</name>
<dbReference type="EMBL" id="JAAWWB010000019">
    <property type="protein sequence ID" value="KAG6758917.1"/>
    <property type="molecule type" value="Genomic_DNA"/>
</dbReference>
<feature type="region of interest" description="Disordered" evidence="7">
    <location>
        <begin position="145"/>
        <end position="165"/>
    </location>
</feature>
<dbReference type="GO" id="GO:0008270">
    <property type="term" value="F:zinc ion binding"/>
    <property type="evidence" value="ECO:0007669"/>
    <property type="project" value="UniProtKB-UniRule"/>
</dbReference>
<dbReference type="InterPro" id="IPR007527">
    <property type="entry name" value="Znf_SWIM"/>
</dbReference>
<comment type="function">
    <text evidence="6">Putative transcription activator involved in regulating light control of development.</text>
</comment>
<dbReference type="OrthoDB" id="1841386at2759"/>
<evidence type="ECO:0000256" key="6">
    <source>
        <dbReference type="RuleBase" id="RU367018"/>
    </source>
</evidence>
<dbReference type="Pfam" id="PF10551">
    <property type="entry name" value="MULE"/>
    <property type="match status" value="1"/>
</dbReference>
<comment type="similarity">
    <text evidence="1 6">Belongs to the FHY3/FAR1 family.</text>
</comment>
<dbReference type="PANTHER" id="PTHR31669">
    <property type="entry name" value="PROTEIN FAR1-RELATED SEQUENCE 10-RELATED"/>
    <property type="match status" value="1"/>
</dbReference>
<reference evidence="9" key="1">
    <citation type="journal article" date="2020" name="bioRxiv">
        <title>Hybrid origin of Populus tomentosa Carr. identified through genome sequencing and phylogenomic analysis.</title>
        <authorList>
            <person name="An X."/>
            <person name="Gao K."/>
            <person name="Chen Z."/>
            <person name="Li J."/>
            <person name="Yang X."/>
            <person name="Yang X."/>
            <person name="Zhou J."/>
            <person name="Guo T."/>
            <person name="Zhao T."/>
            <person name="Huang S."/>
            <person name="Miao D."/>
            <person name="Khan W.U."/>
            <person name="Rao P."/>
            <person name="Ye M."/>
            <person name="Lei B."/>
            <person name="Liao W."/>
            <person name="Wang J."/>
            <person name="Ji L."/>
            <person name="Li Y."/>
            <person name="Guo B."/>
            <person name="Mustafa N.S."/>
            <person name="Li S."/>
            <person name="Yun Q."/>
            <person name="Keller S.R."/>
            <person name="Mao J."/>
            <person name="Zhang R."/>
            <person name="Strauss S.H."/>
        </authorList>
    </citation>
    <scope>NUCLEOTIDE SEQUENCE</scope>
    <source>
        <strain evidence="9">GM15</strain>
        <tissue evidence="9">Leaf</tissue>
    </source>
</reference>
<evidence type="ECO:0000313" key="9">
    <source>
        <dbReference type="EMBL" id="KAG6758917.1"/>
    </source>
</evidence>
<gene>
    <name evidence="9" type="ORF">POTOM_035380</name>
</gene>